<evidence type="ECO:0000256" key="1">
    <source>
        <dbReference type="ARBA" id="ARBA00004382"/>
    </source>
</evidence>
<keyword evidence="7" id="KW-0472">Membrane</keyword>
<evidence type="ECO:0000259" key="15">
    <source>
        <dbReference type="PROSITE" id="PS50198"/>
    </source>
</evidence>
<dbReference type="GO" id="GO:0005886">
    <property type="term" value="C:plasma membrane"/>
    <property type="evidence" value="ECO:0007669"/>
    <property type="project" value="UniProtKB-SubCell"/>
</dbReference>
<keyword evidence="8" id="KW-0143">Chaperone</keyword>
<dbReference type="Pfam" id="PF13145">
    <property type="entry name" value="Rotamase_2"/>
    <property type="match status" value="1"/>
</dbReference>
<keyword evidence="6" id="KW-1133">Transmembrane helix</keyword>
<evidence type="ECO:0000256" key="14">
    <source>
        <dbReference type="PROSITE-ProRule" id="PRU00278"/>
    </source>
</evidence>
<evidence type="ECO:0000256" key="3">
    <source>
        <dbReference type="ARBA" id="ARBA00022475"/>
    </source>
</evidence>
<comment type="caution">
    <text evidence="16">The sequence shown here is derived from an EMBL/GenBank/DDBJ whole genome shotgun (WGS) entry which is preliminary data.</text>
</comment>
<dbReference type="SUPFAM" id="SSF54534">
    <property type="entry name" value="FKBP-like"/>
    <property type="match status" value="1"/>
</dbReference>
<evidence type="ECO:0000256" key="13">
    <source>
        <dbReference type="ARBA" id="ARBA00042775"/>
    </source>
</evidence>
<evidence type="ECO:0000256" key="6">
    <source>
        <dbReference type="ARBA" id="ARBA00022989"/>
    </source>
</evidence>
<comment type="subcellular location">
    <subcellularLocation>
        <location evidence="1">Cell inner membrane</location>
        <topology evidence="1">Single-pass type II membrane protein</topology>
        <orientation evidence="1">Periplasmic side</orientation>
    </subcellularLocation>
</comment>
<dbReference type="PANTHER" id="PTHR47529:SF1">
    <property type="entry name" value="PERIPLASMIC CHAPERONE PPID"/>
    <property type="match status" value="1"/>
</dbReference>
<evidence type="ECO:0000313" key="17">
    <source>
        <dbReference type="Proteomes" id="UP000248614"/>
    </source>
</evidence>
<dbReference type="InterPro" id="IPR027304">
    <property type="entry name" value="Trigger_fact/SurA_dom_sf"/>
</dbReference>
<dbReference type="Pfam" id="PF13624">
    <property type="entry name" value="SurA_N_3"/>
    <property type="match status" value="1"/>
</dbReference>
<dbReference type="GO" id="GO:0003755">
    <property type="term" value="F:peptidyl-prolyl cis-trans isomerase activity"/>
    <property type="evidence" value="ECO:0007669"/>
    <property type="project" value="UniProtKB-KW"/>
</dbReference>
<dbReference type="InterPro" id="IPR046357">
    <property type="entry name" value="PPIase_dom_sf"/>
</dbReference>
<dbReference type="EMBL" id="QFNF01000010">
    <property type="protein sequence ID" value="PZO78787.1"/>
    <property type="molecule type" value="Genomic_DNA"/>
</dbReference>
<dbReference type="AlphaFoldDB" id="A0A2W4ZBL7"/>
<evidence type="ECO:0000256" key="5">
    <source>
        <dbReference type="ARBA" id="ARBA00022692"/>
    </source>
</evidence>
<evidence type="ECO:0000313" key="16">
    <source>
        <dbReference type="EMBL" id="PZO78787.1"/>
    </source>
</evidence>
<feature type="domain" description="PpiC" evidence="15">
    <location>
        <begin position="272"/>
        <end position="360"/>
    </location>
</feature>
<keyword evidence="14 16" id="KW-0413">Isomerase</keyword>
<evidence type="ECO:0000256" key="7">
    <source>
        <dbReference type="ARBA" id="ARBA00023136"/>
    </source>
</evidence>
<reference evidence="16 17" key="1">
    <citation type="submission" date="2017-08" db="EMBL/GenBank/DDBJ databases">
        <title>Infants hospitalized years apart are colonized by the same room-sourced microbial strains.</title>
        <authorList>
            <person name="Brooks B."/>
            <person name="Olm M.R."/>
            <person name="Firek B.A."/>
            <person name="Baker R."/>
            <person name="Thomas B.C."/>
            <person name="Morowitz M.J."/>
            <person name="Banfield J.F."/>
        </authorList>
    </citation>
    <scope>NUCLEOTIDE SEQUENCE [LARGE SCALE GENOMIC DNA]</scope>
    <source>
        <strain evidence="16">S2_018_000_R3_110</strain>
    </source>
</reference>
<evidence type="ECO:0000256" key="10">
    <source>
        <dbReference type="ARBA" id="ARBA00031484"/>
    </source>
</evidence>
<evidence type="ECO:0000256" key="2">
    <source>
        <dbReference type="ARBA" id="ARBA00018370"/>
    </source>
</evidence>
<evidence type="ECO:0000256" key="8">
    <source>
        <dbReference type="ARBA" id="ARBA00023186"/>
    </source>
</evidence>
<evidence type="ECO:0000256" key="9">
    <source>
        <dbReference type="ARBA" id="ARBA00030642"/>
    </source>
</evidence>
<keyword evidence="14" id="KW-0697">Rotamase</keyword>
<evidence type="ECO:0000256" key="11">
    <source>
        <dbReference type="ARBA" id="ARBA00038408"/>
    </source>
</evidence>
<dbReference type="Gene3D" id="1.10.4030.10">
    <property type="entry name" value="Porin chaperone SurA, peptide-binding domain"/>
    <property type="match status" value="1"/>
</dbReference>
<dbReference type="Proteomes" id="UP000248614">
    <property type="component" value="Unassembled WGS sequence"/>
</dbReference>
<evidence type="ECO:0000256" key="12">
    <source>
        <dbReference type="ARBA" id="ARBA00040743"/>
    </source>
</evidence>
<name>A0A2W4ZBL7_9SPHN</name>
<dbReference type="InterPro" id="IPR000297">
    <property type="entry name" value="PPIase_PpiC"/>
</dbReference>
<dbReference type="InterPro" id="IPR052029">
    <property type="entry name" value="PpiD_chaperone"/>
</dbReference>
<dbReference type="SUPFAM" id="SSF109998">
    <property type="entry name" value="Triger factor/SurA peptide-binding domain-like"/>
    <property type="match status" value="1"/>
</dbReference>
<dbReference type="PROSITE" id="PS50198">
    <property type="entry name" value="PPIC_PPIASE_2"/>
    <property type="match status" value="1"/>
</dbReference>
<organism evidence="16 17">
    <name type="scientific">Sphingomonas hengshuiensis</name>
    <dbReference type="NCBI Taxonomy" id="1609977"/>
    <lineage>
        <taxon>Bacteria</taxon>
        <taxon>Pseudomonadati</taxon>
        <taxon>Pseudomonadota</taxon>
        <taxon>Alphaproteobacteria</taxon>
        <taxon>Sphingomonadales</taxon>
        <taxon>Sphingomonadaceae</taxon>
        <taxon>Sphingomonas</taxon>
    </lineage>
</organism>
<keyword evidence="5" id="KW-0812">Transmembrane</keyword>
<proteinExistence type="inferred from homology"/>
<comment type="similarity">
    <text evidence="11">Belongs to the PpiD chaperone family.</text>
</comment>
<keyword evidence="3" id="KW-1003">Cell membrane</keyword>
<keyword evidence="4" id="KW-0997">Cell inner membrane</keyword>
<accession>A0A2W4ZBL7</accession>
<dbReference type="PANTHER" id="PTHR47529">
    <property type="entry name" value="PEPTIDYL-PROLYL CIS-TRANS ISOMERASE D"/>
    <property type="match status" value="1"/>
</dbReference>
<evidence type="ECO:0000256" key="4">
    <source>
        <dbReference type="ARBA" id="ARBA00022519"/>
    </source>
</evidence>
<gene>
    <name evidence="16" type="ORF">DI632_05670</name>
</gene>
<sequence>MLGFFRRMTKSKVGIFVGLLLLAVIAIGFAMADLNGLRPGTTGSSGATVATVGDDKITDTALTERIRGDVQQAAQRQPGLDIAQYIARGGFDGSLNRAISDAALRQFAQEHGLVVSDRYVDGQIASLPAFQGLDGRFNQQTFEQTLARARITPQQLRDDIRRATLTRLMLERTIESSFLPQQLALPYASLAKEARTGQVAIVPTAAFPAPAAPTDQQLQAYYTANRARYTVPERRVIRYAIVTPASVTAQSAPSDAEVQAAYRANAARFAPSQTRSISQVVVADQAAANRLAQAVRGGQSLGAAASAIGLEATTYAGQTRGQLAGRTSPAIAEAAFGAQQGAVVGPVRSPLGFVVFRVDAVTQVPGKTLEQARPELVAELAKTKGATALGAIQEKIDGGITDGATFDEIVADAKLSAQATPPITAQGIDPMNPAQPDSGLAPIVEAGFAAEAGDSPQIVQTAADGTFALVATGEITRAAPRPLADIRDQVTGQYRQDQALKAARAVAQQILTKVNGGMPLGTAVAQSGVRLPAPRPVTASRAQLAQLGPQVPPALSLMFSMAPRKLRLTAAPNGEGWLLVYLDRIQRGDAAGDKAAITGVGRELGRMTGNEYAEQFVEAVRRQVGVKRNETAINRVRNELVGGAASASPQ</sequence>
<dbReference type="Gene3D" id="3.10.50.40">
    <property type="match status" value="1"/>
</dbReference>
<protein>
    <recommendedName>
        <fullName evidence="2">Parvulin-like PPIase</fullName>
    </recommendedName>
    <alternativeName>
        <fullName evidence="9">Peptidyl-prolyl cis-trans isomerase plp</fullName>
    </alternativeName>
    <alternativeName>
        <fullName evidence="12">Periplasmic chaperone PpiD</fullName>
    </alternativeName>
    <alternativeName>
        <fullName evidence="13">Periplasmic folding chaperone</fullName>
    </alternativeName>
    <alternativeName>
        <fullName evidence="10">Rotamase plp</fullName>
    </alternativeName>
</protein>